<evidence type="ECO:0000313" key="6">
    <source>
        <dbReference type="EMBL" id="SQI59800.1"/>
    </source>
</evidence>
<protein>
    <submittedName>
        <fullName evidence="6">Arabinose metabolism transcriptional repressor</fullName>
    </submittedName>
</protein>
<organism evidence="6 7">
    <name type="scientific">Lederbergia lenta</name>
    <name type="common">Bacillus lentus</name>
    <dbReference type="NCBI Taxonomy" id="1467"/>
    <lineage>
        <taxon>Bacteria</taxon>
        <taxon>Bacillati</taxon>
        <taxon>Bacillota</taxon>
        <taxon>Bacilli</taxon>
        <taxon>Bacillales</taxon>
        <taxon>Bacillaceae</taxon>
        <taxon>Lederbergia</taxon>
    </lineage>
</organism>
<dbReference type="PANTHER" id="PTHR30146:SF95">
    <property type="entry name" value="RIBOSE OPERON REPRESSOR"/>
    <property type="match status" value="1"/>
</dbReference>
<sequence length="357" mass="40961">MTNEPLYQQIISHIKEQIQSGYLRLGDRVPSEKELMDQFHVSQITTKNALNRLAEEGVVRRIKGKGTFIDESELLSSCNIQVNKSKGIIGLILPSMKTRIEQEFVNFIEEYVSKKGFNLMVKITRESQFQETDAIEMFQDAGAIGLIIFPTEKESYNETILRLTLDKFPIVLIDRYLENIRSYSVSSENVKGTMEAISYLLNKDHRHIGLVTPLITNTVTNERVKGFEEAFLQKNLLVDKNSWLLLPFNEIGRDKTPSLIKEFLQGKPAITAIFTMNAELAQYTYVAINAIKKESDREIELITFDHPGISIPHIRQNIKECSRRTVELLIEQIFNEYKPKRIFIPVTLELDDGDGCI</sequence>
<dbReference type="EMBL" id="LS483476">
    <property type="protein sequence ID" value="SQI59800.1"/>
    <property type="molecule type" value="Genomic_DNA"/>
</dbReference>
<dbReference type="GO" id="GO:0003700">
    <property type="term" value="F:DNA-binding transcription factor activity"/>
    <property type="evidence" value="ECO:0007669"/>
    <property type="project" value="InterPro"/>
</dbReference>
<dbReference type="PROSITE" id="PS50949">
    <property type="entry name" value="HTH_GNTR"/>
    <property type="match status" value="1"/>
</dbReference>
<evidence type="ECO:0000259" key="5">
    <source>
        <dbReference type="PROSITE" id="PS50949"/>
    </source>
</evidence>
<dbReference type="KEGG" id="blen:NCTC4824_02467"/>
<dbReference type="InterPro" id="IPR028082">
    <property type="entry name" value="Peripla_BP_I"/>
</dbReference>
<keyword evidence="1" id="KW-0678">Repressor</keyword>
<dbReference type="SUPFAM" id="SSF46785">
    <property type="entry name" value="Winged helix' DNA-binding domain"/>
    <property type="match status" value="1"/>
</dbReference>
<dbReference type="InterPro" id="IPR025997">
    <property type="entry name" value="SBP_2_dom"/>
</dbReference>
<gene>
    <name evidence="6" type="primary">araR_1</name>
    <name evidence="6" type="ORF">NCTC4824_02467</name>
</gene>
<evidence type="ECO:0000313" key="7">
    <source>
        <dbReference type="Proteomes" id="UP000249134"/>
    </source>
</evidence>
<reference evidence="6 7" key="1">
    <citation type="submission" date="2018-06" db="EMBL/GenBank/DDBJ databases">
        <authorList>
            <consortium name="Pathogen Informatics"/>
            <person name="Doyle S."/>
        </authorList>
    </citation>
    <scope>NUCLEOTIDE SEQUENCE [LARGE SCALE GENOMIC DNA]</scope>
    <source>
        <strain evidence="6 7">NCTC4824</strain>
    </source>
</reference>
<keyword evidence="4" id="KW-0804">Transcription</keyword>
<evidence type="ECO:0000256" key="4">
    <source>
        <dbReference type="ARBA" id="ARBA00023163"/>
    </source>
</evidence>
<keyword evidence="2" id="KW-0805">Transcription regulation</keyword>
<dbReference type="AlphaFoldDB" id="A0A2X4WQ55"/>
<dbReference type="Gene3D" id="3.40.50.2300">
    <property type="match status" value="2"/>
</dbReference>
<dbReference type="STRING" id="1348624.GCA_001591545_01517"/>
<evidence type="ECO:0000256" key="3">
    <source>
        <dbReference type="ARBA" id="ARBA00023125"/>
    </source>
</evidence>
<keyword evidence="7" id="KW-1185">Reference proteome</keyword>
<dbReference type="PRINTS" id="PR00035">
    <property type="entry name" value="HTHGNTR"/>
</dbReference>
<dbReference type="CDD" id="cd07377">
    <property type="entry name" value="WHTH_GntR"/>
    <property type="match status" value="1"/>
</dbReference>
<dbReference type="SUPFAM" id="SSF53822">
    <property type="entry name" value="Periplasmic binding protein-like I"/>
    <property type="match status" value="1"/>
</dbReference>
<proteinExistence type="predicted"/>
<dbReference type="Proteomes" id="UP000249134">
    <property type="component" value="Chromosome 1"/>
</dbReference>
<dbReference type="InterPro" id="IPR036390">
    <property type="entry name" value="WH_DNA-bd_sf"/>
</dbReference>
<keyword evidence="3" id="KW-0238">DNA-binding</keyword>
<dbReference type="RefSeq" id="WP_066139150.1">
    <property type="nucleotide sequence ID" value="NZ_CBCSGM010000001.1"/>
</dbReference>
<dbReference type="InterPro" id="IPR036388">
    <property type="entry name" value="WH-like_DNA-bd_sf"/>
</dbReference>
<accession>A0A2X4WQ55</accession>
<dbReference type="Gene3D" id="1.10.10.10">
    <property type="entry name" value="Winged helix-like DNA-binding domain superfamily/Winged helix DNA-binding domain"/>
    <property type="match status" value="1"/>
</dbReference>
<dbReference type="PANTHER" id="PTHR30146">
    <property type="entry name" value="LACI-RELATED TRANSCRIPTIONAL REPRESSOR"/>
    <property type="match status" value="1"/>
</dbReference>
<dbReference type="SMART" id="SM00345">
    <property type="entry name" value="HTH_GNTR"/>
    <property type="match status" value="1"/>
</dbReference>
<dbReference type="InterPro" id="IPR000524">
    <property type="entry name" value="Tscrpt_reg_HTH_GntR"/>
</dbReference>
<dbReference type="Pfam" id="PF13407">
    <property type="entry name" value="Peripla_BP_4"/>
    <property type="match status" value="1"/>
</dbReference>
<dbReference type="Pfam" id="PF00392">
    <property type="entry name" value="GntR"/>
    <property type="match status" value="1"/>
</dbReference>
<feature type="domain" description="HTH gntR-type" evidence="5">
    <location>
        <begin position="4"/>
        <end position="72"/>
    </location>
</feature>
<name>A0A2X4WQ55_LEDLE</name>
<evidence type="ECO:0000256" key="1">
    <source>
        <dbReference type="ARBA" id="ARBA00022491"/>
    </source>
</evidence>
<dbReference type="GO" id="GO:0000976">
    <property type="term" value="F:transcription cis-regulatory region binding"/>
    <property type="evidence" value="ECO:0007669"/>
    <property type="project" value="TreeGrafter"/>
</dbReference>
<evidence type="ECO:0000256" key="2">
    <source>
        <dbReference type="ARBA" id="ARBA00023015"/>
    </source>
</evidence>